<reference evidence="3 4" key="1">
    <citation type="submission" date="2020-08" db="EMBL/GenBank/DDBJ databases">
        <title>Genomic Encyclopedia of Type Strains, Phase IV (KMG-IV): sequencing the most valuable type-strain genomes for metagenomic binning, comparative biology and taxonomic classification.</title>
        <authorList>
            <person name="Goeker M."/>
        </authorList>
    </citation>
    <scope>NUCLEOTIDE SEQUENCE [LARGE SCALE GENOMIC DNA]</scope>
    <source>
        <strain evidence="3 4">DSM 106739</strain>
    </source>
</reference>
<keyword evidence="3" id="KW-0648">Protein biosynthesis</keyword>
<accession>A0A840BXB6</accession>
<protein>
    <submittedName>
        <fullName evidence="3">Translation elongation factor EF-Tu-like GTPase</fullName>
    </submittedName>
</protein>
<comment type="caution">
    <text evidence="3">The sequence shown here is derived from an EMBL/GenBank/DDBJ whole genome shotgun (WGS) entry which is preliminary data.</text>
</comment>
<evidence type="ECO:0000256" key="2">
    <source>
        <dbReference type="ARBA" id="ARBA00023134"/>
    </source>
</evidence>
<gene>
    <name evidence="3" type="ORF">GGR36_004315</name>
</gene>
<dbReference type="InterPro" id="IPR009001">
    <property type="entry name" value="Transl_elong_EF1A/Init_IF2_C"/>
</dbReference>
<dbReference type="Gene3D" id="2.40.30.10">
    <property type="entry name" value="Translation factors"/>
    <property type="match status" value="1"/>
</dbReference>
<dbReference type="GO" id="GO:0003746">
    <property type="term" value="F:translation elongation factor activity"/>
    <property type="evidence" value="ECO:0007669"/>
    <property type="project" value="UniProtKB-KW"/>
</dbReference>
<keyword evidence="1" id="KW-0547">Nucleotide-binding</keyword>
<evidence type="ECO:0000256" key="1">
    <source>
        <dbReference type="ARBA" id="ARBA00022741"/>
    </source>
</evidence>
<evidence type="ECO:0000313" key="4">
    <source>
        <dbReference type="Proteomes" id="UP000561045"/>
    </source>
</evidence>
<keyword evidence="3" id="KW-0251">Elongation factor</keyword>
<dbReference type="SUPFAM" id="SSF50465">
    <property type="entry name" value="EF-Tu/eEF-1alpha/eIF2-gamma C-terminal domain"/>
    <property type="match status" value="1"/>
</dbReference>
<name>A0A840BXB6_9RHOO</name>
<proteinExistence type="predicted"/>
<dbReference type="Proteomes" id="UP000561045">
    <property type="component" value="Unassembled WGS sequence"/>
</dbReference>
<dbReference type="GO" id="GO:0005525">
    <property type="term" value="F:GTP binding"/>
    <property type="evidence" value="ECO:0007669"/>
    <property type="project" value="UniProtKB-KW"/>
</dbReference>
<sequence>MHGARVLVEFVSSAVGGRDIPLVLSPTYRPHFRVGDGEHLGVTFIEEGRIPVACGEVVEARVLFAYSPSVEYKALQVGTQFSVLEGARIVGVGIVVEVFQHAPAL</sequence>
<dbReference type="AlphaFoldDB" id="A0A840BXB6"/>
<evidence type="ECO:0000313" key="3">
    <source>
        <dbReference type="EMBL" id="MBB4014947.1"/>
    </source>
</evidence>
<keyword evidence="2" id="KW-0342">GTP-binding</keyword>
<keyword evidence="4" id="KW-1185">Reference proteome</keyword>
<organism evidence="3 4">
    <name type="scientific">Niveibacterium umoris</name>
    <dbReference type="NCBI Taxonomy" id="1193620"/>
    <lineage>
        <taxon>Bacteria</taxon>
        <taxon>Pseudomonadati</taxon>
        <taxon>Pseudomonadota</taxon>
        <taxon>Betaproteobacteria</taxon>
        <taxon>Rhodocyclales</taxon>
        <taxon>Rhodocyclaceae</taxon>
        <taxon>Niveibacterium</taxon>
    </lineage>
</organism>
<dbReference type="EMBL" id="JACIET010000007">
    <property type="protein sequence ID" value="MBB4014947.1"/>
    <property type="molecule type" value="Genomic_DNA"/>
</dbReference>